<name>A0A1T2L1C4_9GAMM</name>
<protein>
    <recommendedName>
        <fullName evidence="3">Sulfotransferase domain-containing protein</fullName>
    </recommendedName>
</protein>
<dbReference type="Proteomes" id="UP000191110">
    <property type="component" value="Unassembled WGS sequence"/>
</dbReference>
<dbReference type="EMBL" id="MPRL01000070">
    <property type="protein sequence ID" value="OOZ38871.1"/>
    <property type="molecule type" value="Genomic_DNA"/>
</dbReference>
<reference evidence="1 2" key="1">
    <citation type="submission" date="2016-11" db="EMBL/GenBank/DDBJ databases">
        <title>Mixed transmission modes and dynamic genome evolution in an obligate animal-bacterial symbiosis.</title>
        <authorList>
            <person name="Russell S.L."/>
            <person name="Corbett-Detig R.B."/>
            <person name="Cavanaugh C.M."/>
        </authorList>
    </citation>
    <scope>NUCLEOTIDE SEQUENCE [LARGE SCALE GENOMIC DNA]</scope>
    <source>
        <strain evidence="1">Sveles-Q1</strain>
    </source>
</reference>
<evidence type="ECO:0000313" key="1">
    <source>
        <dbReference type="EMBL" id="OOZ38871.1"/>
    </source>
</evidence>
<dbReference type="SUPFAM" id="SSF52540">
    <property type="entry name" value="P-loop containing nucleoside triphosphate hydrolases"/>
    <property type="match status" value="1"/>
</dbReference>
<sequence length="384" mass="43286">MKTLYLHIGSHKTGSSSIQQALFQNRDNLAGQGLSLFSENQQGELIPSGNTSNAWVSAADLRDELQSGRGVRVSNLQRLAERLAELPGDVVMSAENFSWVFSIDEVKRIGRECRRYFDRVQVIVYLRRQDRQVISHHQQGSKNRHNAASAYYSGDAFAIPLSRDHYDEYLNYYKRVSMWAEVFGAENLSIRVFEPDLLEGGEAVTDFFTLLGMAESADLKSVRENRSLGFERTKVGHLLNATLPNCELSSRIRSMLDNRGRSLPSAAEAKAFYARYVDSNRMLNREFAITSVQEDLFNDDFSIYPEQPGDRWSEDSVNSAIEHILTAIAPLSGLKVEDLRDAAIALESSDIAASYRLMSIAYQLSGSASIGERLVEYRRRMSVR</sequence>
<evidence type="ECO:0008006" key="3">
    <source>
        <dbReference type="Google" id="ProtNLM"/>
    </source>
</evidence>
<dbReference type="AlphaFoldDB" id="A0A1T2L1C4"/>
<dbReference type="RefSeq" id="WP_078484679.1">
    <property type="nucleotide sequence ID" value="NZ_MPRL01000070.1"/>
</dbReference>
<dbReference type="Gene3D" id="3.40.50.300">
    <property type="entry name" value="P-loop containing nucleotide triphosphate hydrolases"/>
    <property type="match status" value="1"/>
</dbReference>
<gene>
    <name evidence="1" type="ORF">BOW53_13840</name>
</gene>
<accession>A0A1T2L1C4</accession>
<dbReference type="OrthoDB" id="547265at2"/>
<comment type="caution">
    <text evidence="1">The sequence shown here is derived from an EMBL/GenBank/DDBJ whole genome shotgun (WGS) entry which is preliminary data.</text>
</comment>
<organism evidence="1 2">
    <name type="scientific">Solemya pervernicosa gill symbiont</name>
    <dbReference type="NCBI Taxonomy" id="642797"/>
    <lineage>
        <taxon>Bacteria</taxon>
        <taxon>Pseudomonadati</taxon>
        <taxon>Pseudomonadota</taxon>
        <taxon>Gammaproteobacteria</taxon>
        <taxon>sulfur-oxidizing symbionts</taxon>
    </lineage>
</organism>
<keyword evidence="2" id="KW-1185">Reference proteome</keyword>
<evidence type="ECO:0000313" key="2">
    <source>
        <dbReference type="Proteomes" id="UP000191110"/>
    </source>
</evidence>
<proteinExistence type="predicted"/>
<dbReference type="InterPro" id="IPR027417">
    <property type="entry name" value="P-loop_NTPase"/>
</dbReference>